<dbReference type="AlphaFoldDB" id="A0A7X0EGA5"/>
<dbReference type="SUPFAM" id="SSF51556">
    <property type="entry name" value="Metallo-dependent hydrolases"/>
    <property type="match status" value="1"/>
</dbReference>
<dbReference type="GO" id="GO:0016810">
    <property type="term" value="F:hydrolase activity, acting on carbon-nitrogen (but not peptide) bonds"/>
    <property type="evidence" value="ECO:0007669"/>
    <property type="project" value="InterPro"/>
</dbReference>
<dbReference type="RefSeq" id="WP_184803744.1">
    <property type="nucleotide sequence ID" value="NZ_JACIIZ010000011.1"/>
</dbReference>
<accession>A0A7X0EGA5</accession>
<evidence type="ECO:0000313" key="3">
    <source>
        <dbReference type="Proteomes" id="UP000539175"/>
    </source>
</evidence>
<name>A0A7X0EGA5_9PROT</name>
<sequence>MTRVDLVIRNVVDIDGQGITVAIHDGRVLAWGGERGWTGPELDGGGGIVLPGFHDHHLHLLATAARLASVDLSACVDEASVVSSLRQAAAFTAPGGWIRAIGYDERSAGLPDAARLSVWVPHHAVRVQDRTGALWVLNQLALDRLGPAPFPSGVERLPDGGLSGRIWREDAWLRDRLGAQLPNLTPLGAAMLRCGITGVTDAGAGNGWAEAAVLAAARARGEMPQRLVLMGRPDLPPGAGYEVGPVKILYDDRNLPPVEEVAGVIGTARQLGRSVAAHCVTVAELAIYLAALDAAGGARRGDRIEHGALIPEGLLPDIADRGLTIVTQPAFIHDRGDRYLREVEADERGDLYRLASLFRHGVRMAGGSDAPYGAFDPLVAIRAAMTRCTSGGMVLGGAERVDLRRALGLYLGRADDPSTPRWRLMPGDPADICLLAGAESPDRMAVTATLIDGDVRWMRGGPSHAR</sequence>
<gene>
    <name evidence="2" type="ORF">FHS74_003933</name>
</gene>
<dbReference type="Gene3D" id="3.10.310.70">
    <property type="match status" value="1"/>
</dbReference>
<dbReference type="Proteomes" id="UP000539175">
    <property type="component" value="Unassembled WGS sequence"/>
</dbReference>
<comment type="caution">
    <text evidence="2">The sequence shown here is derived from an EMBL/GenBank/DDBJ whole genome shotgun (WGS) entry which is preliminary data.</text>
</comment>
<evidence type="ECO:0000313" key="2">
    <source>
        <dbReference type="EMBL" id="MBB6253364.1"/>
    </source>
</evidence>
<dbReference type="Gene3D" id="3.20.20.140">
    <property type="entry name" value="Metal-dependent hydrolases"/>
    <property type="match status" value="2"/>
</dbReference>
<dbReference type="InterPro" id="IPR011059">
    <property type="entry name" value="Metal-dep_hydrolase_composite"/>
</dbReference>
<proteinExistence type="predicted"/>
<dbReference type="Pfam" id="PF07969">
    <property type="entry name" value="Amidohydro_3"/>
    <property type="match status" value="1"/>
</dbReference>
<protein>
    <submittedName>
        <fullName evidence="2">Putative amidohydrolase YtcJ</fullName>
    </submittedName>
</protein>
<dbReference type="Gene3D" id="2.30.40.10">
    <property type="entry name" value="Urease, subunit C, domain 1"/>
    <property type="match status" value="1"/>
</dbReference>
<keyword evidence="3" id="KW-1185">Reference proteome</keyword>
<organism evidence="2 3">
    <name type="scientific">Nitrospirillum iridis</name>
    <dbReference type="NCBI Taxonomy" id="765888"/>
    <lineage>
        <taxon>Bacteria</taxon>
        <taxon>Pseudomonadati</taxon>
        <taxon>Pseudomonadota</taxon>
        <taxon>Alphaproteobacteria</taxon>
        <taxon>Rhodospirillales</taxon>
        <taxon>Azospirillaceae</taxon>
        <taxon>Nitrospirillum</taxon>
    </lineage>
</organism>
<dbReference type="PANTHER" id="PTHR22642">
    <property type="entry name" value="IMIDAZOLONEPROPIONASE"/>
    <property type="match status" value="1"/>
</dbReference>
<keyword evidence="2" id="KW-0378">Hydrolase</keyword>
<dbReference type="EMBL" id="JACIIZ010000011">
    <property type="protein sequence ID" value="MBB6253364.1"/>
    <property type="molecule type" value="Genomic_DNA"/>
</dbReference>
<dbReference type="SUPFAM" id="SSF51338">
    <property type="entry name" value="Composite domain of metallo-dependent hydrolases"/>
    <property type="match status" value="1"/>
</dbReference>
<dbReference type="InterPro" id="IPR013108">
    <property type="entry name" value="Amidohydro_3"/>
</dbReference>
<evidence type="ECO:0000259" key="1">
    <source>
        <dbReference type="Pfam" id="PF07969"/>
    </source>
</evidence>
<dbReference type="PANTHER" id="PTHR22642:SF2">
    <property type="entry name" value="PROTEIN LONG AFTER FAR-RED 3"/>
    <property type="match status" value="1"/>
</dbReference>
<reference evidence="2 3" key="1">
    <citation type="submission" date="2020-08" db="EMBL/GenBank/DDBJ databases">
        <title>Genomic Encyclopedia of Type Strains, Phase IV (KMG-IV): sequencing the most valuable type-strain genomes for metagenomic binning, comparative biology and taxonomic classification.</title>
        <authorList>
            <person name="Goeker M."/>
        </authorList>
    </citation>
    <scope>NUCLEOTIDE SEQUENCE [LARGE SCALE GENOMIC DNA]</scope>
    <source>
        <strain evidence="2 3">DSM 22198</strain>
    </source>
</reference>
<feature type="domain" description="Amidohydrolase 3" evidence="1">
    <location>
        <begin position="43"/>
        <end position="449"/>
    </location>
</feature>
<dbReference type="InterPro" id="IPR032466">
    <property type="entry name" value="Metal_Hydrolase"/>
</dbReference>